<evidence type="ECO:0000256" key="3">
    <source>
        <dbReference type="ARBA" id="ARBA00022475"/>
    </source>
</evidence>
<dbReference type="EMBL" id="BSOU01000001">
    <property type="protein sequence ID" value="GLR73271.1"/>
    <property type="molecule type" value="Genomic_DNA"/>
</dbReference>
<feature type="transmembrane region" description="Helical" evidence="8">
    <location>
        <begin position="285"/>
        <end position="303"/>
    </location>
</feature>
<feature type="domain" description="EAL" evidence="9">
    <location>
        <begin position="422"/>
        <end position="672"/>
    </location>
</feature>
<feature type="transmembrane region" description="Helical" evidence="8">
    <location>
        <begin position="85"/>
        <end position="106"/>
    </location>
</feature>
<name>A0ABQ6ABB8_9GAMM</name>
<dbReference type="SMART" id="SM00052">
    <property type="entry name" value="EAL"/>
    <property type="match status" value="1"/>
</dbReference>
<dbReference type="InterPro" id="IPR035919">
    <property type="entry name" value="EAL_sf"/>
</dbReference>
<evidence type="ECO:0000256" key="2">
    <source>
        <dbReference type="ARBA" id="ARBA00022448"/>
    </source>
</evidence>
<dbReference type="Gene3D" id="3.20.20.450">
    <property type="entry name" value="EAL domain"/>
    <property type="match status" value="1"/>
</dbReference>
<dbReference type="Pfam" id="PF02378">
    <property type="entry name" value="PTS_EIIC"/>
    <property type="match status" value="1"/>
</dbReference>
<evidence type="ECO:0000256" key="4">
    <source>
        <dbReference type="ARBA" id="ARBA00022597"/>
    </source>
</evidence>
<sequence>MFTYLMKHLPANKYLAGISNVFIMLLPVSLISSFSLLASNGATLLNWTDVSYELNTISSLIAQLFPVLLVVFFSQYLASLHKQPVIAIITSSVLLYFIICFQWDLFHEGSLIPINFPFAIFIPIAVSFFYQYLQLLSIFRDTHLPNVVERSINLVISVCIVISILLGISYGTKFVILDALHLTLMMPRLDPMSLFDGIIYEFTRGVLWSIGVNGHVILASYKIELFRITSESLALIETGSGTIPILTSNFYDFYTGMGGSGNTLSLVICVLLFAKNKGYRTLAKAALLLSIFNINEPILYGLPIMFNPIMIIPFLLTPIVGLLIAYFATLWGVVPPIMGVISWMTPPIIGGYLGTDGAISGSILQCIIILIGIAIYYPFFMRMDKLSMGKTALDSLTERFFSSEKIDTTKAIGSYIPHLSINMAAQKTVEHLHKTGDFILYYQPQYDVDKQKVISLEALIRHCSYSGHITPPTFIDSFSELGLLPELDFWVLEKAIATANNYAHDPDFKISVNVSPETVLVPTFLTTVMQLIKRSSLRFEQLELEITEELLIKDEKETKKTLNKLRELGITIALDDFGSGYSSIAYLSRFDFDKVKIDRSLLLNIGTERGRKLFSLAVELGQITGANIVVEGAESKDEVDFIQSLGISCIQGFFFYKPMAIEAIIELGLVTLQDEQVA</sequence>
<evidence type="ECO:0000256" key="5">
    <source>
        <dbReference type="ARBA" id="ARBA00022692"/>
    </source>
</evidence>
<evidence type="ECO:0000256" key="7">
    <source>
        <dbReference type="ARBA" id="ARBA00023136"/>
    </source>
</evidence>
<keyword evidence="7 8" id="KW-0472">Membrane</keyword>
<keyword evidence="3" id="KW-1003">Cell membrane</keyword>
<keyword evidence="2" id="KW-0813">Transport</keyword>
<comment type="caution">
    <text evidence="11">The sequence shown here is derived from an EMBL/GenBank/DDBJ whole genome shotgun (WGS) entry which is preliminary data.</text>
</comment>
<dbReference type="PANTHER" id="PTHR33989">
    <property type="match status" value="1"/>
</dbReference>
<dbReference type="PROSITE" id="PS51105">
    <property type="entry name" value="PTS_EIIC_TYPE_3"/>
    <property type="match status" value="1"/>
</dbReference>
<dbReference type="InterPro" id="IPR001633">
    <property type="entry name" value="EAL_dom"/>
</dbReference>
<dbReference type="InterPro" id="IPR003352">
    <property type="entry name" value="PTS_EIIC"/>
</dbReference>
<dbReference type="Proteomes" id="UP001156660">
    <property type="component" value="Unassembled WGS sequence"/>
</dbReference>
<feature type="domain" description="PTS EIIC type-3" evidence="10">
    <location>
        <begin position="1"/>
        <end position="379"/>
    </location>
</feature>
<reference evidence="12" key="1">
    <citation type="journal article" date="2019" name="Int. J. Syst. Evol. Microbiol.">
        <title>The Global Catalogue of Microorganisms (GCM) 10K type strain sequencing project: providing services to taxonomists for standard genome sequencing and annotation.</title>
        <authorList>
            <consortium name="The Broad Institute Genomics Platform"/>
            <consortium name="The Broad Institute Genome Sequencing Center for Infectious Disease"/>
            <person name="Wu L."/>
            <person name="Ma J."/>
        </authorList>
    </citation>
    <scope>NUCLEOTIDE SEQUENCE [LARGE SCALE GENOMIC DNA]</scope>
    <source>
        <strain evidence="12">NBRC 105001</strain>
    </source>
</reference>
<feature type="transmembrane region" description="Helical" evidence="8">
    <location>
        <begin position="154"/>
        <end position="176"/>
    </location>
</feature>
<keyword evidence="5 8" id="KW-0812">Transmembrane</keyword>
<dbReference type="CDD" id="cd01948">
    <property type="entry name" value="EAL"/>
    <property type="match status" value="1"/>
</dbReference>
<evidence type="ECO:0000256" key="6">
    <source>
        <dbReference type="ARBA" id="ARBA00022989"/>
    </source>
</evidence>
<proteinExistence type="predicted"/>
<evidence type="ECO:0000259" key="9">
    <source>
        <dbReference type="PROSITE" id="PS50883"/>
    </source>
</evidence>
<feature type="transmembrane region" description="Helical" evidence="8">
    <location>
        <begin position="57"/>
        <end position="78"/>
    </location>
</feature>
<comment type="subcellular location">
    <subcellularLocation>
        <location evidence="1">Cell membrane</location>
        <topology evidence="1">Multi-pass membrane protein</topology>
    </subcellularLocation>
</comment>
<dbReference type="InterPro" id="IPR051088">
    <property type="entry name" value="PTS_Sugar-EIIC/EIIB"/>
</dbReference>
<dbReference type="Pfam" id="PF00563">
    <property type="entry name" value="EAL"/>
    <property type="match status" value="1"/>
</dbReference>
<dbReference type="InterPro" id="IPR004501">
    <property type="entry name" value="PTS_EIIC_3"/>
</dbReference>
<feature type="transmembrane region" description="Helical" evidence="8">
    <location>
        <begin position="333"/>
        <end position="353"/>
    </location>
</feature>
<gene>
    <name evidence="11" type="ORF">GCM10007855_01440</name>
</gene>
<keyword evidence="12" id="KW-1185">Reference proteome</keyword>
<evidence type="ECO:0000256" key="8">
    <source>
        <dbReference type="SAM" id="Phobius"/>
    </source>
</evidence>
<feature type="transmembrane region" description="Helical" evidence="8">
    <location>
        <begin position="112"/>
        <end position="133"/>
    </location>
</feature>
<feature type="transmembrane region" description="Helical" evidence="8">
    <location>
        <begin position="253"/>
        <end position="273"/>
    </location>
</feature>
<protein>
    <submittedName>
        <fullName evidence="11">Diguanylate phosphodiesterase</fullName>
    </submittedName>
</protein>
<evidence type="ECO:0000259" key="10">
    <source>
        <dbReference type="PROSITE" id="PS51105"/>
    </source>
</evidence>
<dbReference type="SUPFAM" id="SSF141868">
    <property type="entry name" value="EAL domain-like"/>
    <property type="match status" value="1"/>
</dbReference>
<evidence type="ECO:0000256" key="1">
    <source>
        <dbReference type="ARBA" id="ARBA00004651"/>
    </source>
</evidence>
<keyword evidence="6 8" id="KW-1133">Transmembrane helix</keyword>
<dbReference type="RefSeq" id="WP_245922130.1">
    <property type="nucleotide sequence ID" value="NZ_BSOU01000001.1"/>
</dbReference>
<dbReference type="PANTHER" id="PTHR33989:SF4">
    <property type="entry name" value="PTS SYSTEM N,N'-DIACETYLCHITOBIOSE-SPECIFIC EIIC COMPONENT"/>
    <property type="match status" value="1"/>
</dbReference>
<accession>A0ABQ6ABB8</accession>
<keyword evidence="4" id="KW-0762">Sugar transport</keyword>
<organism evidence="11 12">
    <name type="scientific">Aliivibrio sifiae</name>
    <dbReference type="NCBI Taxonomy" id="566293"/>
    <lineage>
        <taxon>Bacteria</taxon>
        <taxon>Pseudomonadati</taxon>
        <taxon>Pseudomonadota</taxon>
        <taxon>Gammaproteobacteria</taxon>
        <taxon>Vibrionales</taxon>
        <taxon>Vibrionaceae</taxon>
        <taxon>Aliivibrio</taxon>
    </lineage>
</organism>
<dbReference type="PROSITE" id="PS50883">
    <property type="entry name" value="EAL"/>
    <property type="match status" value="1"/>
</dbReference>
<evidence type="ECO:0000313" key="11">
    <source>
        <dbReference type="EMBL" id="GLR73271.1"/>
    </source>
</evidence>
<feature type="transmembrane region" description="Helical" evidence="8">
    <location>
        <begin position="359"/>
        <end position="380"/>
    </location>
</feature>
<feature type="transmembrane region" description="Helical" evidence="8">
    <location>
        <begin position="14"/>
        <end position="37"/>
    </location>
</feature>
<evidence type="ECO:0000313" key="12">
    <source>
        <dbReference type="Proteomes" id="UP001156660"/>
    </source>
</evidence>